<feature type="domain" description="DUF3823" evidence="1">
    <location>
        <begin position="26"/>
        <end position="120"/>
    </location>
</feature>
<dbReference type="Gene3D" id="2.60.40.2060">
    <property type="match status" value="1"/>
</dbReference>
<dbReference type="Proteomes" id="UP000246099">
    <property type="component" value="Chromosome"/>
</dbReference>
<organism evidence="3 4">
    <name type="scientific">Chitinophaga alhagiae</name>
    <dbReference type="NCBI Taxonomy" id="2203219"/>
    <lineage>
        <taxon>Bacteria</taxon>
        <taxon>Pseudomonadati</taxon>
        <taxon>Bacteroidota</taxon>
        <taxon>Chitinophagia</taxon>
        <taxon>Chitinophagales</taxon>
        <taxon>Chitinophagaceae</taxon>
        <taxon>Chitinophaga</taxon>
    </lineage>
</organism>
<sequence>MKKLAILLGAVTLFACKKDNYDPPASKLTGRVVYQGEPIQLEFNQVPFQLYQYGFGKVGPVSNTTFTQEGTFSVLLFDGEYKLIIPDNQGPFLWKKNGAGAPDTVVVNMSGNKELDLEVMPFYMIRDHQFSAAAGKVTGTFKIEKIITDAGARNVERVNLYINKTAFVSGNGANYSIASASISGGNITDMNNVSMTVTVPELVPAQSYVFARIGLKVAGVEDMIFSPIVKLSL</sequence>
<protein>
    <recommendedName>
        <fullName evidence="5">DUF3823 domain-containing protein</fullName>
    </recommendedName>
</protein>
<dbReference type="RefSeq" id="WP_119076659.1">
    <property type="nucleotide sequence ID" value="NZ_CP029600.1"/>
</dbReference>
<evidence type="ECO:0000313" key="4">
    <source>
        <dbReference type="Proteomes" id="UP000246099"/>
    </source>
</evidence>
<dbReference type="Pfam" id="PF12866">
    <property type="entry name" value="DUF3823"/>
    <property type="match status" value="1"/>
</dbReference>
<gene>
    <name evidence="3" type="ORF">DLD77_03460</name>
</gene>
<dbReference type="InterPro" id="IPR041186">
    <property type="entry name" value="DUF3823_C"/>
</dbReference>
<reference evidence="3 4" key="1">
    <citation type="submission" date="2018-05" db="EMBL/GenBank/DDBJ databases">
        <title>Chitinophaga sp. nov., isolated from rhizosphere soil of Alhagi.</title>
        <authorList>
            <person name="Liu Y."/>
        </authorList>
    </citation>
    <scope>NUCLEOTIDE SEQUENCE [LARGE SCALE GENOMIC DNA]</scope>
    <source>
        <strain evidence="3 4">T22</strain>
    </source>
</reference>
<proteinExistence type="predicted"/>
<dbReference type="InterPro" id="IPR024278">
    <property type="entry name" value="DUF3823_N"/>
</dbReference>
<accession>A0ABN5LN45</accession>
<keyword evidence="4" id="KW-1185">Reference proteome</keyword>
<evidence type="ECO:0008006" key="5">
    <source>
        <dbReference type="Google" id="ProtNLM"/>
    </source>
</evidence>
<evidence type="ECO:0000313" key="3">
    <source>
        <dbReference type="EMBL" id="AWO00817.1"/>
    </source>
</evidence>
<feature type="domain" description="DUF3823" evidence="2">
    <location>
        <begin position="123"/>
        <end position="230"/>
    </location>
</feature>
<name>A0ABN5LN45_9BACT</name>
<dbReference type="PROSITE" id="PS51257">
    <property type="entry name" value="PROKAR_LIPOPROTEIN"/>
    <property type="match status" value="1"/>
</dbReference>
<dbReference type="EMBL" id="CP029600">
    <property type="protein sequence ID" value="AWO00817.1"/>
    <property type="molecule type" value="Genomic_DNA"/>
</dbReference>
<dbReference type="Pfam" id="PF18003">
    <property type="entry name" value="DUF3823_C"/>
    <property type="match status" value="1"/>
</dbReference>
<evidence type="ECO:0000259" key="1">
    <source>
        <dbReference type="Pfam" id="PF12866"/>
    </source>
</evidence>
<dbReference type="Gene3D" id="2.60.40.1120">
    <property type="entry name" value="Carboxypeptidase-like, regulatory domain"/>
    <property type="match status" value="1"/>
</dbReference>
<evidence type="ECO:0000259" key="2">
    <source>
        <dbReference type="Pfam" id="PF18003"/>
    </source>
</evidence>